<feature type="binding site" evidence="5">
    <location>
        <position position="172"/>
    </location>
    <ligand>
        <name>ATP</name>
        <dbReference type="ChEBI" id="CHEBI:30616"/>
    </ligand>
</feature>
<feature type="binding site" evidence="5">
    <location>
        <begin position="10"/>
        <end position="15"/>
    </location>
    <ligand>
        <name>ATP</name>
        <dbReference type="ChEBI" id="CHEBI:30616"/>
    </ligand>
</feature>
<feature type="binding site" evidence="5">
    <location>
        <position position="133"/>
    </location>
    <ligand>
        <name>AMP</name>
        <dbReference type="ChEBI" id="CHEBI:456215"/>
    </ligand>
</feature>
<dbReference type="GO" id="GO:0044209">
    <property type="term" value="P:AMP salvage"/>
    <property type="evidence" value="ECO:0007669"/>
    <property type="project" value="UniProtKB-UniRule"/>
</dbReference>
<comment type="catalytic activity">
    <reaction evidence="5 7">
        <text>AMP + ATP = 2 ADP</text>
        <dbReference type="Rhea" id="RHEA:12973"/>
        <dbReference type="ChEBI" id="CHEBI:30616"/>
        <dbReference type="ChEBI" id="CHEBI:456215"/>
        <dbReference type="ChEBI" id="CHEBI:456216"/>
        <dbReference type="EC" id="2.7.4.3"/>
    </reaction>
</comment>
<sequence length="188" mass="20843">MRIIILGAPGAGKGTQAQMLCEKFGIPQISTGAIFRENVAAGTELGKLAQGYIDEGRFVPDEITDALVRDRLHQDDTQDGFLLDGYPRTLAQVASLDEILLEQGHVVDIVLELVTDKDELVQRLLKRAEIEGRADDTADVISHRMDVYAEQTKPLSRVYEQRGILARVDGMGTVDEVQERLLEAIRSR</sequence>
<feature type="binding site" evidence="5">
    <location>
        <position position="127"/>
    </location>
    <ligand>
        <name>ATP</name>
        <dbReference type="ChEBI" id="CHEBI:30616"/>
    </ligand>
</feature>
<dbReference type="AlphaFoldDB" id="A0A3Q8WX07"/>
<dbReference type="KEGG" id="fsl:EJO69_12135"/>
<protein>
    <recommendedName>
        <fullName evidence="5 7">Adenylate kinase</fullName>
        <shortName evidence="5">AK</shortName>
        <ecNumber evidence="5 7">2.7.4.3</ecNumber>
    </recommendedName>
    <alternativeName>
        <fullName evidence="5">ATP-AMP transphosphorylase</fullName>
    </alternativeName>
    <alternativeName>
        <fullName evidence="5">ATP:AMP phosphotransferase</fullName>
    </alternativeName>
    <alternativeName>
        <fullName evidence="5">Adenylate monophosphate kinase</fullName>
    </alternativeName>
</protein>
<evidence type="ECO:0000313" key="8">
    <source>
        <dbReference type="EMBL" id="AZN30972.1"/>
    </source>
</evidence>
<evidence type="ECO:0000256" key="5">
    <source>
        <dbReference type="HAMAP-Rule" id="MF_00235"/>
    </source>
</evidence>
<comment type="similarity">
    <text evidence="5 6">Belongs to the adenylate kinase family.</text>
</comment>
<dbReference type="NCBIfam" id="NF001381">
    <property type="entry name" value="PRK00279.1-3"/>
    <property type="match status" value="1"/>
</dbReference>
<comment type="function">
    <text evidence="5">Catalyzes the reversible transfer of the terminal phosphate group between ATP and AMP. Plays an important role in cellular energy homeostasis and in adenine nucleotide metabolism.</text>
</comment>
<evidence type="ECO:0000256" key="4">
    <source>
        <dbReference type="ARBA" id="ARBA00022777"/>
    </source>
</evidence>
<feature type="region of interest" description="NMP" evidence="5">
    <location>
        <begin position="30"/>
        <end position="59"/>
    </location>
</feature>
<dbReference type="NCBIfam" id="NF011105">
    <property type="entry name" value="PRK14532.1"/>
    <property type="match status" value="1"/>
</dbReference>
<keyword evidence="5 7" id="KW-0067">ATP-binding</keyword>
<dbReference type="RefSeq" id="WP_126042185.1">
    <property type="nucleotide sequence ID" value="NZ_CP034438.1"/>
</dbReference>
<dbReference type="Pfam" id="PF00406">
    <property type="entry name" value="ADK"/>
    <property type="match status" value="1"/>
</dbReference>
<feature type="binding site" evidence="5">
    <location>
        <position position="92"/>
    </location>
    <ligand>
        <name>AMP</name>
        <dbReference type="ChEBI" id="CHEBI:456215"/>
    </ligand>
</feature>
<organism evidence="8 9">
    <name type="scientific">Flaviflexus salsibiostraticola</name>
    <dbReference type="NCBI Taxonomy" id="1282737"/>
    <lineage>
        <taxon>Bacteria</taxon>
        <taxon>Bacillati</taxon>
        <taxon>Actinomycetota</taxon>
        <taxon>Actinomycetes</taxon>
        <taxon>Actinomycetales</taxon>
        <taxon>Actinomycetaceae</taxon>
        <taxon>Flaviflexus</taxon>
    </lineage>
</organism>
<dbReference type="PROSITE" id="PS00113">
    <property type="entry name" value="ADENYLATE_KINASE"/>
    <property type="match status" value="1"/>
</dbReference>
<reference evidence="8 9" key="1">
    <citation type="submission" date="2018-12" db="EMBL/GenBank/DDBJ databases">
        <title>Complete genome sequence of Flaviflexus salsibiostraticola KCTC 33148.</title>
        <authorList>
            <person name="Bae J.-W."/>
        </authorList>
    </citation>
    <scope>NUCLEOTIDE SEQUENCE [LARGE SCALE GENOMIC DNA]</scope>
    <source>
        <strain evidence="8 9">KCTC 33148</strain>
    </source>
</reference>
<feature type="binding site" evidence="5">
    <location>
        <begin position="57"/>
        <end position="59"/>
    </location>
    <ligand>
        <name>AMP</name>
        <dbReference type="ChEBI" id="CHEBI:456215"/>
    </ligand>
</feature>
<accession>A0A3Q8WX07</accession>
<dbReference type="NCBIfam" id="NF011104">
    <property type="entry name" value="PRK14531.1"/>
    <property type="match status" value="1"/>
</dbReference>
<dbReference type="UniPathway" id="UPA00588">
    <property type="reaction ID" value="UER00649"/>
</dbReference>
<proteinExistence type="inferred from homology"/>
<evidence type="ECO:0000313" key="9">
    <source>
        <dbReference type="Proteomes" id="UP000270021"/>
    </source>
</evidence>
<dbReference type="PANTHER" id="PTHR23359">
    <property type="entry name" value="NUCLEOTIDE KINASE"/>
    <property type="match status" value="1"/>
</dbReference>
<comment type="subunit">
    <text evidence="5 7">Monomer.</text>
</comment>
<evidence type="ECO:0000256" key="6">
    <source>
        <dbReference type="RuleBase" id="RU003330"/>
    </source>
</evidence>
<comment type="caution">
    <text evidence="5">Lacks conserved residue(s) required for the propagation of feature annotation.</text>
</comment>
<feature type="binding site" evidence="5">
    <location>
        <position position="36"/>
    </location>
    <ligand>
        <name>AMP</name>
        <dbReference type="ChEBI" id="CHEBI:456215"/>
    </ligand>
</feature>
<dbReference type="GO" id="GO:0005737">
    <property type="term" value="C:cytoplasm"/>
    <property type="evidence" value="ECO:0007669"/>
    <property type="project" value="UniProtKB-SubCell"/>
</dbReference>
<dbReference type="Gene3D" id="3.40.50.300">
    <property type="entry name" value="P-loop containing nucleotide triphosphate hydrolases"/>
    <property type="match status" value="1"/>
</dbReference>
<evidence type="ECO:0000256" key="2">
    <source>
        <dbReference type="ARBA" id="ARBA00022727"/>
    </source>
</evidence>
<keyword evidence="4 5" id="KW-0418">Kinase</keyword>
<dbReference type="EMBL" id="CP034438">
    <property type="protein sequence ID" value="AZN30972.1"/>
    <property type="molecule type" value="Genomic_DNA"/>
</dbReference>
<dbReference type="PRINTS" id="PR00094">
    <property type="entry name" value="ADENYLTKNASE"/>
</dbReference>
<dbReference type="GO" id="GO:0005524">
    <property type="term" value="F:ATP binding"/>
    <property type="evidence" value="ECO:0007669"/>
    <property type="project" value="UniProtKB-UniRule"/>
</dbReference>
<comment type="domain">
    <text evidence="5">Consists of three domains, a large central CORE domain and two small peripheral domains, NMPbind and LID, which undergo movements during catalysis. The LID domain closes over the site of phosphoryl transfer upon ATP binding. Assembling and dissambling the active center during each catalytic cycle provides an effective means to prevent ATP hydrolysis.</text>
</comment>
<gene>
    <name evidence="5" type="primary">adk</name>
    <name evidence="8" type="ORF">EJO69_12135</name>
</gene>
<comment type="pathway">
    <text evidence="5">Purine metabolism; AMP biosynthesis via salvage pathway; AMP from ADP: step 1/1.</text>
</comment>
<dbReference type="OrthoDB" id="9805030at2"/>
<evidence type="ECO:0000256" key="3">
    <source>
        <dbReference type="ARBA" id="ARBA00022741"/>
    </source>
</evidence>
<dbReference type="GO" id="GO:0004017">
    <property type="term" value="F:AMP kinase activity"/>
    <property type="evidence" value="ECO:0007669"/>
    <property type="project" value="UniProtKB-UniRule"/>
</dbReference>
<feature type="binding site" evidence="5">
    <location>
        <position position="144"/>
    </location>
    <ligand>
        <name>AMP</name>
        <dbReference type="ChEBI" id="CHEBI:456215"/>
    </ligand>
</feature>
<keyword evidence="9" id="KW-1185">Reference proteome</keyword>
<dbReference type="InterPro" id="IPR027417">
    <property type="entry name" value="P-loop_NTPase"/>
</dbReference>
<evidence type="ECO:0000256" key="7">
    <source>
        <dbReference type="RuleBase" id="RU003331"/>
    </source>
</evidence>
<dbReference type="CDD" id="cd01428">
    <property type="entry name" value="ADK"/>
    <property type="match status" value="1"/>
</dbReference>
<evidence type="ECO:0000256" key="1">
    <source>
        <dbReference type="ARBA" id="ARBA00022679"/>
    </source>
</evidence>
<dbReference type="InterPro" id="IPR033690">
    <property type="entry name" value="Adenylat_kinase_CS"/>
</dbReference>
<dbReference type="EC" id="2.7.4.3" evidence="5 7"/>
<feature type="binding site" evidence="5">
    <location>
        <position position="31"/>
    </location>
    <ligand>
        <name>AMP</name>
        <dbReference type="ChEBI" id="CHEBI:456215"/>
    </ligand>
</feature>
<dbReference type="InterPro" id="IPR000850">
    <property type="entry name" value="Adenylat/UMP-CMP_kin"/>
</dbReference>
<dbReference type="HAMAP" id="MF_00235">
    <property type="entry name" value="Adenylate_kinase_Adk"/>
    <property type="match status" value="1"/>
</dbReference>
<comment type="subcellular location">
    <subcellularLocation>
        <location evidence="5 7">Cytoplasm</location>
    </subcellularLocation>
</comment>
<dbReference type="SUPFAM" id="SSF52540">
    <property type="entry name" value="P-loop containing nucleoside triphosphate hydrolases"/>
    <property type="match status" value="1"/>
</dbReference>
<keyword evidence="2 5" id="KW-0545">Nucleotide biosynthesis</keyword>
<name>A0A3Q8WX07_9ACTO</name>
<dbReference type="NCBIfam" id="NF011100">
    <property type="entry name" value="PRK14527.1"/>
    <property type="match status" value="1"/>
</dbReference>
<keyword evidence="3 5" id="KW-0547">Nucleotide-binding</keyword>
<feature type="binding site" evidence="5">
    <location>
        <begin position="85"/>
        <end position="88"/>
    </location>
    <ligand>
        <name>AMP</name>
        <dbReference type="ChEBI" id="CHEBI:456215"/>
    </ligand>
</feature>
<keyword evidence="1 5" id="KW-0808">Transferase</keyword>
<keyword evidence="5" id="KW-0963">Cytoplasm</keyword>
<dbReference type="Proteomes" id="UP000270021">
    <property type="component" value="Chromosome"/>
</dbReference>